<accession>A0ABS4ICJ4</accession>
<name>A0ABS4ICJ4_9BACI</name>
<evidence type="ECO:0000313" key="2">
    <source>
        <dbReference type="Proteomes" id="UP001519345"/>
    </source>
</evidence>
<evidence type="ECO:0000313" key="1">
    <source>
        <dbReference type="EMBL" id="MBP1968573.1"/>
    </source>
</evidence>
<comment type="caution">
    <text evidence="1">The sequence shown here is derived from an EMBL/GenBank/DDBJ whole genome shotgun (WGS) entry which is preliminary data.</text>
</comment>
<dbReference type="RefSeq" id="WP_209461787.1">
    <property type="nucleotide sequence ID" value="NZ_CP110224.1"/>
</dbReference>
<keyword evidence="2" id="KW-1185">Reference proteome</keyword>
<gene>
    <name evidence="1" type="ORF">J2Z83_000665</name>
</gene>
<proteinExistence type="predicted"/>
<sequence length="51" mass="6448">MSYLKRRLEERLKDPKFRQEWEDSELEYVIARNIIHLRKKNILHKVNLLKR</sequence>
<protein>
    <submittedName>
        <fullName evidence="1">Uncharacterized protein</fullName>
    </submittedName>
</protein>
<reference evidence="1 2" key="1">
    <citation type="submission" date="2021-03" db="EMBL/GenBank/DDBJ databases">
        <title>Genomic Encyclopedia of Type Strains, Phase IV (KMG-IV): sequencing the most valuable type-strain genomes for metagenomic binning, comparative biology and taxonomic classification.</title>
        <authorList>
            <person name="Goeker M."/>
        </authorList>
    </citation>
    <scope>NUCLEOTIDE SEQUENCE [LARGE SCALE GENOMIC DNA]</scope>
    <source>
        <strain evidence="1 2">DSM 25609</strain>
    </source>
</reference>
<dbReference type="EMBL" id="JAGGKX010000002">
    <property type="protein sequence ID" value="MBP1968573.1"/>
    <property type="molecule type" value="Genomic_DNA"/>
</dbReference>
<dbReference type="Proteomes" id="UP001519345">
    <property type="component" value="Unassembled WGS sequence"/>
</dbReference>
<organism evidence="1 2">
    <name type="scientific">Virgibacillus natechei</name>
    <dbReference type="NCBI Taxonomy" id="1216297"/>
    <lineage>
        <taxon>Bacteria</taxon>
        <taxon>Bacillati</taxon>
        <taxon>Bacillota</taxon>
        <taxon>Bacilli</taxon>
        <taxon>Bacillales</taxon>
        <taxon>Bacillaceae</taxon>
        <taxon>Virgibacillus</taxon>
    </lineage>
</organism>